<dbReference type="Gene3D" id="1.10.10.10">
    <property type="entry name" value="Winged helix-like DNA-binding domain superfamily/Winged helix DNA-binding domain"/>
    <property type="match status" value="1"/>
</dbReference>
<dbReference type="InterPro" id="IPR050211">
    <property type="entry name" value="FOX_domain-containing"/>
</dbReference>
<dbReference type="CDD" id="cd20048">
    <property type="entry name" value="FH_FOXD4-like"/>
    <property type="match status" value="1"/>
</dbReference>
<keyword evidence="3 6" id="KW-0238">DNA-binding</keyword>
<reference evidence="9" key="1">
    <citation type="journal article" date="2011" name="Genome Biol.">
        <title>The draft genome of the carcinogenic human liver fluke Clonorchis sinensis.</title>
        <authorList>
            <person name="Wang X."/>
            <person name="Chen W."/>
            <person name="Huang Y."/>
            <person name="Sun J."/>
            <person name="Men J."/>
            <person name="Liu H."/>
            <person name="Luo F."/>
            <person name="Guo L."/>
            <person name="Lv X."/>
            <person name="Deng C."/>
            <person name="Zhou C."/>
            <person name="Fan Y."/>
            <person name="Li X."/>
            <person name="Huang L."/>
            <person name="Hu Y."/>
            <person name="Liang C."/>
            <person name="Hu X."/>
            <person name="Xu J."/>
            <person name="Yu X."/>
        </authorList>
    </citation>
    <scope>NUCLEOTIDE SEQUENCE [LARGE SCALE GENOMIC DNA]</scope>
    <source>
        <strain evidence="9">Henan</strain>
    </source>
</reference>
<organism evidence="9 10">
    <name type="scientific">Clonorchis sinensis</name>
    <name type="common">Chinese liver fluke</name>
    <dbReference type="NCBI Taxonomy" id="79923"/>
    <lineage>
        <taxon>Eukaryota</taxon>
        <taxon>Metazoa</taxon>
        <taxon>Spiralia</taxon>
        <taxon>Lophotrochozoa</taxon>
        <taxon>Platyhelminthes</taxon>
        <taxon>Trematoda</taxon>
        <taxon>Digenea</taxon>
        <taxon>Opisthorchiida</taxon>
        <taxon>Opisthorchiata</taxon>
        <taxon>Opisthorchiidae</taxon>
        <taxon>Clonorchis</taxon>
    </lineage>
</organism>
<evidence type="ECO:0000256" key="4">
    <source>
        <dbReference type="ARBA" id="ARBA00023163"/>
    </source>
</evidence>
<feature type="region of interest" description="Disordered" evidence="7">
    <location>
        <begin position="879"/>
        <end position="909"/>
    </location>
</feature>
<comment type="subcellular location">
    <subcellularLocation>
        <location evidence="1 6">Nucleus</location>
    </subcellularLocation>
</comment>
<dbReference type="Pfam" id="PF00250">
    <property type="entry name" value="Forkhead"/>
    <property type="match status" value="1"/>
</dbReference>
<sequence>MTCGYGAGSSSRTKRHFNTKSKEGNIRIPHTRVGCKTCLTKWGTRISLPTVSSQCDRPPIVNAACIVWCNMRKPRKESNRTYSHFTAFASKTVAYTWPKVVSSKLKKTRHPIETDLLAFISVELAQWLRHELAGQKTVSSGEIQKLYLSIHTTLYESYVVLGVYRIHSHTAVSEQSAIILLELRTVLPEVRFLTKFSRVIASGCNLDCLTIHVLGPAVYSCQCVVMCDVRTHLVKFTPSNQNNVGGLKTAVTSAAEFAGAAAVSSADDLGRKTAVTSAAEFAGNGFYTSLSSHCLAASGSFPLFTWLFEKNPLWKSVDWHTQHVAKPAQPMQYDQFICRGLLFVNTIPHVSISSHWFVDRTQTLFVYTTSTTEFCCRDVKDHHNEDEVFVCVQVKSNPVNLNGPKEQPELTEQQTDQQQTNRLRFFVPKLVFALQADGVPIRVHTNTHTQSKHCYNKIVKSARGEGVLPEKEPGERDSRENRTISIAYRAWLSVGKIGVNQSIEVRQMQTRQWLTAQYSGNNVPMENPTALCITKCAPMKRYARSEAEQTSAASFIWQTESMEHHHPYIGNIMTGELRCEERQPNCWGDDRCMSLNDVSVTTSTSASKSAFPITKMNAVKPPYSYIALITMAILHSPQRKLTLSGICNFIIERFPYYRERFPAWQNSIRHNLSLNDCFIKIPREPGNPGKGNYWILDPNSEDMFDNGSFLRRRKRYKRLQLKSSLASVHEANSSNGTNDCLSNANSGNTAYSLQDIENSMFPNFHPVSPPSQPNESVPAMKHPVCTSFTRNCHPNFTVPHPSFLLFHFRSMCGNNDPIPCHPRYNSRLPLHLTNTVAWRADQSSTTVSELSASSPPKLPGPVNYPLSLSDRYLQGKDLLKPDQLGVDEPSSKTPTTERFSIENLLGTST</sequence>
<dbReference type="PROSITE" id="PS00658">
    <property type="entry name" value="FORK_HEAD_2"/>
    <property type="match status" value="1"/>
</dbReference>
<keyword evidence="5 6" id="KW-0539">Nucleus</keyword>
<dbReference type="PRINTS" id="PR00053">
    <property type="entry name" value="FORKHEAD"/>
</dbReference>
<dbReference type="GO" id="GO:0009653">
    <property type="term" value="P:anatomical structure morphogenesis"/>
    <property type="evidence" value="ECO:0007669"/>
    <property type="project" value="TreeGrafter"/>
</dbReference>
<protein>
    <submittedName>
        <fullName evidence="9">Forkhead box protein D</fullName>
    </submittedName>
</protein>
<dbReference type="FunFam" id="1.10.10.10:FF:000016">
    <property type="entry name" value="Forkhead box protein I1"/>
    <property type="match status" value="1"/>
</dbReference>
<dbReference type="Proteomes" id="UP000008909">
    <property type="component" value="Unassembled WGS sequence"/>
</dbReference>
<evidence type="ECO:0000259" key="8">
    <source>
        <dbReference type="PROSITE" id="PS50039"/>
    </source>
</evidence>
<dbReference type="GO" id="GO:0030154">
    <property type="term" value="P:cell differentiation"/>
    <property type="evidence" value="ECO:0007669"/>
    <property type="project" value="TreeGrafter"/>
</dbReference>
<dbReference type="GO" id="GO:0000978">
    <property type="term" value="F:RNA polymerase II cis-regulatory region sequence-specific DNA binding"/>
    <property type="evidence" value="ECO:0007669"/>
    <property type="project" value="TreeGrafter"/>
</dbReference>
<dbReference type="GO" id="GO:0005634">
    <property type="term" value="C:nucleus"/>
    <property type="evidence" value="ECO:0007669"/>
    <property type="project" value="UniProtKB-SubCell"/>
</dbReference>
<dbReference type="SUPFAM" id="SSF46785">
    <property type="entry name" value="Winged helix' DNA-binding domain"/>
    <property type="match status" value="1"/>
</dbReference>
<reference key="2">
    <citation type="submission" date="2011-10" db="EMBL/GenBank/DDBJ databases">
        <title>The genome and transcriptome sequence of Clonorchis sinensis provide insights into the carcinogenic liver fluke.</title>
        <authorList>
            <person name="Wang X."/>
            <person name="Huang Y."/>
            <person name="Chen W."/>
            <person name="Liu H."/>
            <person name="Guo L."/>
            <person name="Chen Y."/>
            <person name="Luo F."/>
            <person name="Zhou W."/>
            <person name="Sun J."/>
            <person name="Mao Q."/>
            <person name="Liang P."/>
            <person name="Zhou C."/>
            <person name="Tian Y."/>
            <person name="Men J."/>
            <person name="Lv X."/>
            <person name="Huang L."/>
            <person name="Zhou J."/>
            <person name="Hu Y."/>
            <person name="Li R."/>
            <person name="Zhang F."/>
            <person name="Lei H."/>
            <person name="Li X."/>
            <person name="Hu X."/>
            <person name="Liang C."/>
            <person name="Xu J."/>
            <person name="Wu Z."/>
            <person name="Yu X."/>
        </authorList>
    </citation>
    <scope>NUCLEOTIDE SEQUENCE</scope>
    <source>
        <strain>Henan</strain>
    </source>
</reference>
<dbReference type="PANTHER" id="PTHR11829">
    <property type="entry name" value="FORKHEAD BOX PROTEIN"/>
    <property type="match status" value="1"/>
</dbReference>
<evidence type="ECO:0000256" key="2">
    <source>
        <dbReference type="ARBA" id="ARBA00023015"/>
    </source>
</evidence>
<proteinExistence type="predicted"/>
<evidence type="ECO:0000313" key="9">
    <source>
        <dbReference type="EMBL" id="GAA55547.1"/>
    </source>
</evidence>
<evidence type="ECO:0000256" key="6">
    <source>
        <dbReference type="PROSITE-ProRule" id="PRU00089"/>
    </source>
</evidence>
<dbReference type="PANTHER" id="PTHR11829:SF402">
    <property type="entry name" value="FORK HEAD DOMAIN-CONTAINING PROTEIN FD3-RELATED"/>
    <property type="match status" value="1"/>
</dbReference>
<dbReference type="InterPro" id="IPR036388">
    <property type="entry name" value="WH-like_DNA-bd_sf"/>
</dbReference>
<name>G7YRG7_CLOSI</name>
<dbReference type="InterPro" id="IPR001766">
    <property type="entry name" value="Fork_head_dom"/>
</dbReference>
<keyword evidence="4" id="KW-0804">Transcription</keyword>
<keyword evidence="10" id="KW-1185">Reference proteome</keyword>
<evidence type="ECO:0000256" key="3">
    <source>
        <dbReference type="ARBA" id="ARBA00023125"/>
    </source>
</evidence>
<feature type="DNA-binding region" description="Fork-head" evidence="6">
    <location>
        <begin position="620"/>
        <end position="714"/>
    </location>
</feature>
<feature type="region of interest" description="Disordered" evidence="7">
    <location>
        <begin position="1"/>
        <end position="21"/>
    </location>
</feature>
<dbReference type="PROSITE" id="PS00657">
    <property type="entry name" value="FORK_HEAD_1"/>
    <property type="match status" value="1"/>
</dbReference>
<dbReference type="GO" id="GO:0000981">
    <property type="term" value="F:DNA-binding transcription factor activity, RNA polymerase II-specific"/>
    <property type="evidence" value="ECO:0007669"/>
    <property type="project" value="TreeGrafter"/>
</dbReference>
<gene>
    <name evidence="9" type="ORF">CLF_108282</name>
</gene>
<dbReference type="InterPro" id="IPR030456">
    <property type="entry name" value="TF_fork_head_CS_2"/>
</dbReference>
<dbReference type="PROSITE" id="PS50039">
    <property type="entry name" value="FORK_HEAD_3"/>
    <property type="match status" value="1"/>
</dbReference>
<dbReference type="EMBL" id="DF144034">
    <property type="protein sequence ID" value="GAA55547.1"/>
    <property type="molecule type" value="Genomic_DNA"/>
</dbReference>
<keyword evidence="2" id="KW-0805">Transcription regulation</keyword>
<feature type="domain" description="Fork-head" evidence="8">
    <location>
        <begin position="620"/>
        <end position="714"/>
    </location>
</feature>
<evidence type="ECO:0000256" key="1">
    <source>
        <dbReference type="ARBA" id="ARBA00004123"/>
    </source>
</evidence>
<accession>G7YRG7</accession>
<dbReference type="SMART" id="SM00339">
    <property type="entry name" value="FH"/>
    <property type="match status" value="1"/>
</dbReference>
<dbReference type="InterPro" id="IPR036390">
    <property type="entry name" value="WH_DNA-bd_sf"/>
</dbReference>
<evidence type="ECO:0000313" key="10">
    <source>
        <dbReference type="Proteomes" id="UP000008909"/>
    </source>
</evidence>
<dbReference type="InterPro" id="IPR018122">
    <property type="entry name" value="TF_fork_head_CS_1"/>
</dbReference>
<evidence type="ECO:0000256" key="5">
    <source>
        <dbReference type="ARBA" id="ARBA00023242"/>
    </source>
</evidence>
<evidence type="ECO:0000256" key="7">
    <source>
        <dbReference type="SAM" id="MobiDB-lite"/>
    </source>
</evidence>
<dbReference type="AlphaFoldDB" id="G7YRG7"/>